<proteinExistence type="predicted"/>
<keyword evidence="3" id="KW-1185">Reference proteome</keyword>
<dbReference type="EMBL" id="JBEFKJ010000018">
    <property type="protein sequence ID" value="KAL2041043.1"/>
    <property type="molecule type" value="Genomic_DNA"/>
</dbReference>
<feature type="compositionally biased region" description="Polar residues" evidence="1">
    <location>
        <begin position="207"/>
        <end position="219"/>
    </location>
</feature>
<evidence type="ECO:0000256" key="1">
    <source>
        <dbReference type="SAM" id="MobiDB-lite"/>
    </source>
</evidence>
<name>A0ABR4A7K9_9LECA</name>
<feature type="compositionally biased region" description="Low complexity" evidence="1">
    <location>
        <begin position="383"/>
        <end position="417"/>
    </location>
</feature>
<accession>A0ABR4A7K9</accession>
<feature type="compositionally biased region" description="Basic residues" evidence="1">
    <location>
        <begin position="505"/>
        <end position="515"/>
    </location>
</feature>
<gene>
    <name evidence="2" type="ORF">N7G274_005987</name>
</gene>
<evidence type="ECO:0000313" key="2">
    <source>
        <dbReference type="EMBL" id="KAL2041043.1"/>
    </source>
</evidence>
<evidence type="ECO:0000313" key="3">
    <source>
        <dbReference type="Proteomes" id="UP001590950"/>
    </source>
</evidence>
<comment type="caution">
    <text evidence="2">The sequence shown here is derived from an EMBL/GenBank/DDBJ whole genome shotgun (WGS) entry which is preliminary data.</text>
</comment>
<feature type="region of interest" description="Disordered" evidence="1">
    <location>
        <begin position="493"/>
        <end position="515"/>
    </location>
</feature>
<feature type="region of interest" description="Disordered" evidence="1">
    <location>
        <begin position="342"/>
        <end position="431"/>
    </location>
</feature>
<feature type="compositionally biased region" description="Pro residues" evidence="1">
    <location>
        <begin position="196"/>
        <end position="206"/>
    </location>
</feature>
<organism evidence="2 3">
    <name type="scientific">Stereocaulon virgatum</name>
    <dbReference type="NCBI Taxonomy" id="373712"/>
    <lineage>
        <taxon>Eukaryota</taxon>
        <taxon>Fungi</taxon>
        <taxon>Dikarya</taxon>
        <taxon>Ascomycota</taxon>
        <taxon>Pezizomycotina</taxon>
        <taxon>Lecanoromycetes</taxon>
        <taxon>OSLEUM clade</taxon>
        <taxon>Lecanoromycetidae</taxon>
        <taxon>Lecanorales</taxon>
        <taxon>Lecanorineae</taxon>
        <taxon>Stereocaulaceae</taxon>
        <taxon>Stereocaulon</taxon>
    </lineage>
</organism>
<feature type="compositionally biased region" description="Basic and acidic residues" evidence="1">
    <location>
        <begin position="142"/>
        <end position="170"/>
    </location>
</feature>
<reference evidence="2 3" key="1">
    <citation type="submission" date="2024-09" db="EMBL/GenBank/DDBJ databases">
        <title>Rethinking Asexuality: The Enigmatic Case of Functional Sexual Genes in Lepraria (Stereocaulaceae).</title>
        <authorList>
            <person name="Doellman M."/>
            <person name="Sun Y."/>
            <person name="Barcenas-Pena A."/>
            <person name="Lumbsch H.T."/>
            <person name="Grewe F."/>
        </authorList>
    </citation>
    <scope>NUCLEOTIDE SEQUENCE [LARGE SCALE GENOMIC DNA]</scope>
    <source>
        <strain evidence="2 3">Mercado 3170</strain>
    </source>
</reference>
<protein>
    <submittedName>
        <fullName evidence="2">Uncharacterized protein</fullName>
    </submittedName>
</protein>
<feature type="region of interest" description="Disordered" evidence="1">
    <location>
        <begin position="124"/>
        <end position="232"/>
    </location>
</feature>
<sequence>MGLRMFVEPDAADSQVAIKVDPTAPARSAIRRQRTVRYSPNVRDHQSTLSTLLSRNQSRSQGRMRLLADRRSLLEDILRRGNASTSSPPPNEAQDIEAEADLAHTQASQRSRLESGRALLRDALSYERPNRRTGPTPAAAEAWRRAGERVAAEEAVQAREREIQERRNAPRTETNPPPPPVYRRYRFTPTSEDAVPLPPRYMPSPPYTSGDTSTRSSPYVPTPPLGSASLTPRFAPAHRLDSEDEARANLDRDQVLARLATRMAELSDDGEREYVAGHRAEINRMRSRNPAELSLEYREAEAAYLESVETRLNLMRRMRDSDLSELPPLHRMSRPFQEIVRATRGQPQSNMDGLGDRERSFSPDDDQWETMLTTIQPDERVPSTHSSFTSASASASSLSSNSASSSGTIITAPSTSADTEICPADFDDSEDETIDTLDSQLAQAESQARRIQALSDRISRQSNLGEHDFPRHRRWVEREDELHQMEANIRRLERQISEERPAAAGRRRHERRERL</sequence>
<dbReference type="Proteomes" id="UP001590950">
    <property type="component" value="Unassembled WGS sequence"/>
</dbReference>